<comment type="similarity">
    <text evidence="4 11">Belongs to the class-II pyridoxal-phosphate-dependent aminotransferase family. BioF subfamily.</text>
</comment>
<evidence type="ECO:0000256" key="9">
    <source>
        <dbReference type="ARBA" id="ARBA00047715"/>
    </source>
</evidence>
<dbReference type="InterPro" id="IPR015424">
    <property type="entry name" value="PyrdxlP-dep_Trfase"/>
</dbReference>
<keyword evidence="7" id="KW-0093">Biotin biosynthesis</keyword>
<dbReference type="PROSITE" id="PS00599">
    <property type="entry name" value="AA_TRANSFER_CLASS_2"/>
    <property type="match status" value="1"/>
</dbReference>
<comment type="subunit">
    <text evidence="5 11">Homodimer.</text>
</comment>
<evidence type="ECO:0000256" key="7">
    <source>
        <dbReference type="ARBA" id="ARBA00022756"/>
    </source>
</evidence>
<keyword evidence="6 11" id="KW-0808">Transferase</keyword>
<comment type="caution">
    <text evidence="13">The sequence shown here is derived from an EMBL/GenBank/DDBJ whole genome shotgun (WGS) entry which is preliminary data.</text>
</comment>
<keyword evidence="8 10" id="KW-0663">Pyridoxal phosphate</keyword>
<keyword evidence="14" id="KW-1185">Reference proteome</keyword>
<protein>
    <recommendedName>
        <fullName evidence="11">8-amino-7-ketopelargonate synthase</fullName>
        <ecNumber evidence="11">2.3.1.47</ecNumber>
    </recommendedName>
</protein>
<dbReference type="InterPro" id="IPR050087">
    <property type="entry name" value="AON_synthase_class-II"/>
</dbReference>
<evidence type="ECO:0000256" key="6">
    <source>
        <dbReference type="ARBA" id="ARBA00022679"/>
    </source>
</evidence>
<dbReference type="UniPathway" id="UPA00078"/>
<dbReference type="EC" id="2.3.1.47" evidence="11"/>
<dbReference type="FunFam" id="3.40.640.10:FF:000006">
    <property type="entry name" value="5-aminolevulinate synthase, mitochondrial"/>
    <property type="match status" value="1"/>
</dbReference>
<accession>A0A1V2ABE5</accession>
<dbReference type="Gene3D" id="3.40.640.10">
    <property type="entry name" value="Type I PLP-dependent aspartate aminotransferase-like (Major domain)"/>
    <property type="match status" value="1"/>
</dbReference>
<evidence type="ECO:0000256" key="11">
    <source>
        <dbReference type="RuleBase" id="RU003693"/>
    </source>
</evidence>
<sequence length="370" mass="40265">MQTVESLNDRGYAMVNGKKMLLFSSNNYLGLAHDDRLIQSSIQATQCYGAGSTGSRLTTGNTTVHEELEKRLARFKKTEAAVVFNTGYMANLAALTTLVGGDDVILSDEMNHASIIDGCRLSRAETIIYRHADLKDLELKLQQTSHYRKRLIVTDGVFSMDGDIAPLPGIVDLAERYDAVVMVDDAHATGVLGKDGSGTVEHFGLKDKAVIQMGTLSKAVGAEGGYIAGGQSLIDYLINKARPFIFSTSLPAGVIASALAAIDIIPSEDERRVRLREISKHLYDELTSLGYTVWGGETPILAIICGEPEKALFLSRTLYENGIFAPAIRPPTVPSGTSRIRFTVMATHQDEQIKKVIEVFKKMAPLIQGE</sequence>
<dbReference type="CDD" id="cd06454">
    <property type="entry name" value="KBL_like"/>
    <property type="match status" value="1"/>
</dbReference>
<dbReference type="InterPro" id="IPR015422">
    <property type="entry name" value="PyrdxlP-dep_Trfase_small"/>
</dbReference>
<dbReference type="InterPro" id="IPR004723">
    <property type="entry name" value="AONS_Archaea/Proteobacteria"/>
</dbReference>
<evidence type="ECO:0000313" key="14">
    <source>
        <dbReference type="Proteomes" id="UP000188613"/>
    </source>
</evidence>
<dbReference type="GO" id="GO:0008710">
    <property type="term" value="F:8-amino-7-oxononanoate synthase activity"/>
    <property type="evidence" value="ECO:0007669"/>
    <property type="project" value="UniProtKB-UniRule"/>
</dbReference>
<comment type="catalytic activity">
    <reaction evidence="9 11">
        <text>6-carboxyhexanoyl-[ACP] + L-alanine + H(+) = (8S)-8-amino-7-oxononanoate + holo-[ACP] + CO2</text>
        <dbReference type="Rhea" id="RHEA:42288"/>
        <dbReference type="Rhea" id="RHEA-COMP:9685"/>
        <dbReference type="Rhea" id="RHEA-COMP:9955"/>
        <dbReference type="ChEBI" id="CHEBI:15378"/>
        <dbReference type="ChEBI" id="CHEBI:16526"/>
        <dbReference type="ChEBI" id="CHEBI:57972"/>
        <dbReference type="ChEBI" id="CHEBI:64479"/>
        <dbReference type="ChEBI" id="CHEBI:78846"/>
        <dbReference type="ChEBI" id="CHEBI:149468"/>
        <dbReference type="EC" id="2.3.1.47"/>
    </reaction>
</comment>
<dbReference type="STRING" id="1714355.BTO28_02640"/>
<dbReference type="GO" id="GO:0030170">
    <property type="term" value="F:pyridoxal phosphate binding"/>
    <property type="evidence" value="ECO:0007669"/>
    <property type="project" value="InterPro"/>
</dbReference>
<dbReference type="AlphaFoldDB" id="A0A1V2ABE5"/>
<gene>
    <name evidence="13" type="ORF">BTO28_02640</name>
</gene>
<evidence type="ECO:0000256" key="8">
    <source>
        <dbReference type="ARBA" id="ARBA00022898"/>
    </source>
</evidence>
<dbReference type="PANTHER" id="PTHR13693:SF100">
    <property type="entry name" value="8-AMINO-7-OXONONANOATE SYNTHASE"/>
    <property type="match status" value="1"/>
</dbReference>
<dbReference type="InterPro" id="IPR004839">
    <property type="entry name" value="Aminotransferase_I/II_large"/>
</dbReference>
<dbReference type="EMBL" id="MSFI01000005">
    <property type="protein sequence ID" value="OMP68287.1"/>
    <property type="molecule type" value="Genomic_DNA"/>
</dbReference>
<organism evidence="13 14">
    <name type="scientific">Domibacillus epiphyticus</name>
    <dbReference type="NCBI Taxonomy" id="1714355"/>
    <lineage>
        <taxon>Bacteria</taxon>
        <taxon>Bacillati</taxon>
        <taxon>Bacillota</taxon>
        <taxon>Bacilli</taxon>
        <taxon>Bacillales</taxon>
        <taxon>Bacillaceae</taxon>
        <taxon>Domibacillus</taxon>
    </lineage>
</organism>
<dbReference type="PANTHER" id="PTHR13693">
    <property type="entry name" value="CLASS II AMINOTRANSFERASE/8-AMINO-7-OXONONANOATE SYNTHASE"/>
    <property type="match status" value="1"/>
</dbReference>
<proteinExistence type="inferred from homology"/>
<feature type="modified residue" description="N6-(pyridoxal phosphate)lysine" evidence="10">
    <location>
        <position position="218"/>
    </location>
</feature>
<dbReference type="Pfam" id="PF00155">
    <property type="entry name" value="Aminotran_1_2"/>
    <property type="match status" value="1"/>
</dbReference>
<dbReference type="Gene3D" id="3.90.1150.10">
    <property type="entry name" value="Aspartate Aminotransferase, domain 1"/>
    <property type="match status" value="1"/>
</dbReference>
<evidence type="ECO:0000256" key="4">
    <source>
        <dbReference type="ARBA" id="ARBA00010008"/>
    </source>
</evidence>
<evidence type="ECO:0000256" key="2">
    <source>
        <dbReference type="ARBA" id="ARBA00002513"/>
    </source>
</evidence>
<evidence type="ECO:0000259" key="12">
    <source>
        <dbReference type="Pfam" id="PF00155"/>
    </source>
</evidence>
<dbReference type="Proteomes" id="UP000188613">
    <property type="component" value="Unassembled WGS sequence"/>
</dbReference>
<dbReference type="OrthoDB" id="9807157at2"/>
<evidence type="ECO:0000256" key="1">
    <source>
        <dbReference type="ARBA" id="ARBA00001933"/>
    </source>
</evidence>
<feature type="domain" description="Aminotransferase class I/classII large" evidence="12">
    <location>
        <begin position="19"/>
        <end position="359"/>
    </location>
</feature>
<evidence type="ECO:0000256" key="5">
    <source>
        <dbReference type="ARBA" id="ARBA00011738"/>
    </source>
</evidence>
<comment type="function">
    <text evidence="2 11">Catalyzes the decarboxylative condensation of pimeloyl-[acyl-carrier protein] and L-alanine to produce 8-amino-7-oxononanoate (AON), [acyl-carrier protein], and carbon dioxide.</text>
</comment>
<dbReference type="SUPFAM" id="SSF53383">
    <property type="entry name" value="PLP-dependent transferases"/>
    <property type="match status" value="1"/>
</dbReference>
<evidence type="ECO:0000256" key="10">
    <source>
        <dbReference type="PIRSR" id="PIRSR604723-51"/>
    </source>
</evidence>
<dbReference type="InterPro" id="IPR001917">
    <property type="entry name" value="Aminotrans_II_pyridoxalP_BS"/>
</dbReference>
<reference evidence="13 14" key="1">
    <citation type="submission" date="2016-12" db="EMBL/GenBank/DDBJ databases">
        <title>Domibacillus sp. SAB 38T whole genome sequencing.</title>
        <authorList>
            <person name="Verma A."/>
            <person name="Ojha A.K."/>
            <person name="Krishnamurthi S."/>
        </authorList>
    </citation>
    <scope>NUCLEOTIDE SEQUENCE [LARGE SCALE GENOMIC DNA]</scope>
    <source>
        <strain evidence="13 14">SAB 38</strain>
    </source>
</reference>
<evidence type="ECO:0000256" key="3">
    <source>
        <dbReference type="ARBA" id="ARBA00004746"/>
    </source>
</evidence>
<dbReference type="GO" id="GO:0009102">
    <property type="term" value="P:biotin biosynthetic process"/>
    <property type="evidence" value="ECO:0007669"/>
    <property type="project" value="UniProtKB-UniRule"/>
</dbReference>
<name>A0A1V2ABE5_9BACI</name>
<dbReference type="NCBIfam" id="TIGR00858">
    <property type="entry name" value="bioF"/>
    <property type="match status" value="1"/>
</dbReference>
<comment type="pathway">
    <text evidence="3 11">Cofactor biosynthesis; biotin biosynthesis.</text>
</comment>
<comment type="cofactor">
    <cofactor evidence="1 10 11">
        <name>pyridoxal 5'-phosphate</name>
        <dbReference type="ChEBI" id="CHEBI:597326"/>
    </cofactor>
</comment>
<dbReference type="InterPro" id="IPR015421">
    <property type="entry name" value="PyrdxlP-dep_Trfase_major"/>
</dbReference>
<evidence type="ECO:0000313" key="13">
    <source>
        <dbReference type="EMBL" id="OMP68287.1"/>
    </source>
</evidence>